<reference evidence="1" key="1">
    <citation type="journal article" date="2019" name="MBio">
        <title>Virus Genomes from Deep Sea Sediments Expand the Ocean Megavirome and Support Independent Origins of Viral Gigantism.</title>
        <authorList>
            <person name="Backstrom D."/>
            <person name="Yutin N."/>
            <person name="Jorgensen S.L."/>
            <person name="Dharamshi J."/>
            <person name="Homa F."/>
            <person name="Zaremba-Niedwiedzka K."/>
            <person name="Spang A."/>
            <person name="Wolf Y.I."/>
            <person name="Koonin E.V."/>
            <person name="Ettema T.J."/>
        </authorList>
    </citation>
    <scope>NUCLEOTIDE SEQUENCE</scope>
</reference>
<dbReference type="EMBL" id="MK500494">
    <property type="protein sequence ID" value="QBK90524.1"/>
    <property type="molecule type" value="Genomic_DNA"/>
</dbReference>
<name>A0A481Z3U4_9VIRU</name>
<sequence length="151" mass="18139">MSSVNIINNTYYDEIDLTKEDGEDFVDTDDETLQEIQRREEFPQDIQGKKLSNKLKEYGIEEKDRREYITIARNMNDYKIINMNTLAFSMILYHKNKIDPDDFSKKNIDLFNKEFEKNKEKFLNKHFISDPSYINNSKSSLLRYIKMIKIK</sequence>
<protein>
    <submittedName>
        <fullName evidence="1">Uncharacterized protein</fullName>
    </submittedName>
</protein>
<accession>A0A481Z3U4</accession>
<evidence type="ECO:0000313" key="1">
    <source>
        <dbReference type="EMBL" id="QBK90524.1"/>
    </source>
</evidence>
<gene>
    <name evidence="1" type="ORF">LCPAC104_00200</name>
</gene>
<proteinExistence type="predicted"/>
<organism evidence="1">
    <name type="scientific">Pithovirus LCPAC104</name>
    <dbReference type="NCBI Taxonomy" id="2506589"/>
    <lineage>
        <taxon>Viruses</taxon>
        <taxon>Pithoviruses</taxon>
    </lineage>
</organism>